<dbReference type="OrthoDB" id="3924126at2759"/>
<protein>
    <submittedName>
        <fullName evidence="2">Uncharacterized protein</fullName>
    </submittedName>
</protein>
<feature type="region of interest" description="Disordered" evidence="1">
    <location>
        <begin position="65"/>
        <end position="85"/>
    </location>
</feature>
<dbReference type="AlphaFoldDB" id="A0A8E2EPC7"/>
<organism evidence="2 3">
    <name type="scientific">Glonium stellatum</name>
    <dbReference type="NCBI Taxonomy" id="574774"/>
    <lineage>
        <taxon>Eukaryota</taxon>
        <taxon>Fungi</taxon>
        <taxon>Dikarya</taxon>
        <taxon>Ascomycota</taxon>
        <taxon>Pezizomycotina</taxon>
        <taxon>Dothideomycetes</taxon>
        <taxon>Pleosporomycetidae</taxon>
        <taxon>Gloniales</taxon>
        <taxon>Gloniaceae</taxon>
        <taxon>Glonium</taxon>
    </lineage>
</organism>
<reference evidence="2 3" key="1">
    <citation type="journal article" date="2016" name="Nat. Commun.">
        <title>Ectomycorrhizal ecology is imprinted in the genome of the dominant symbiotic fungus Cenococcum geophilum.</title>
        <authorList>
            <consortium name="DOE Joint Genome Institute"/>
            <person name="Peter M."/>
            <person name="Kohler A."/>
            <person name="Ohm R.A."/>
            <person name="Kuo A."/>
            <person name="Krutzmann J."/>
            <person name="Morin E."/>
            <person name="Arend M."/>
            <person name="Barry K.W."/>
            <person name="Binder M."/>
            <person name="Choi C."/>
            <person name="Clum A."/>
            <person name="Copeland A."/>
            <person name="Grisel N."/>
            <person name="Haridas S."/>
            <person name="Kipfer T."/>
            <person name="LaButti K."/>
            <person name="Lindquist E."/>
            <person name="Lipzen A."/>
            <person name="Maire R."/>
            <person name="Meier B."/>
            <person name="Mihaltcheva S."/>
            <person name="Molinier V."/>
            <person name="Murat C."/>
            <person name="Poggeler S."/>
            <person name="Quandt C.A."/>
            <person name="Sperisen C."/>
            <person name="Tritt A."/>
            <person name="Tisserant E."/>
            <person name="Crous P.W."/>
            <person name="Henrissat B."/>
            <person name="Nehls U."/>
            <person name="Egli S."/>
            <person name="Spatafora J.W."/>
            <person name="Grigoriev I.V."/>
            <person name="Martin F.M."/>
        </authorList>
    </citation>
    <scope>NUCLEOTIDE SEQUENCE [LARGE SCALE GENOMIC DNA]</scope>
    <source>
        <strain evidence="2 3">CBS 207.34</strain>
    </source>
</reference>
<name>A0A8E2EPC7_9PEZI</name>
<evidence type="ECO:0000256" key="1">
    <source>
        <dbReference type="SAM" id="MobiDB-lite"/>
    </source>
</evidence>
<sequence length="249" mass="28586">MENPDWPDPPRNRLSHDLQLARSPARKTPQLARFPSSYDPLARTITQLPRPPSSHDHPARTITQLARSPSSHDHPARTTSRLQQTPDIIRQETLMASLSTEPLARPVRVLIRTRPSQLEKVHTSTEQADTELIRRFWVQQSNGTDTTELCHLITRISDWKTSERVDIIFDYGVPTNERHPRVVAFDVKVGDSILVSQLSHPLIQPKVNDTVDRWGKDNLKHGFSFPSRSDVRRKRRAPAHPQYKSEIHV</sequence>
<dbReference type="EMBL" id="KV750958">
    <property type="protein sequence ID" value="OCL02437.1"/>
    <property type="molecule type" value="Genomic_DNA"/>
</dbReference>
<keyword evidence="3" id="KW-1185">Reference proteome</keyword>
<evidence type="ECO:0000313" key="3">
    <source>
        <dbReference type="Proteomes" id="UP000250140"/>
    </source>
</evidence>
<dbReference type="Proteomes" id="UP000250140">
    <property type="component" value="Unassembled WGS sequence"/>
</dbReference>
<gene>
    <name evidence="2" type="ORF">AOQ84DRAFT_229053</name>
</gene>
<evidence type="ECO:0000313" key="2">
    <source>
        <dbReference type="EMBL" id="OCL02437.1"/>
    </source>
</evidence>
<feature type="region of interest" description="Disordered" evidence="1">
    <location>
        <begin position="229"/>
        <end position="249"/>
    </location>
</feature>
<accession>A0A8E2EPC7</accession>
<proteinExistence type="predicted"/>